<reference evidence="4 6" key="1">
    <citation type="journal article" date="2017" name="Front. Microbiol.">
        <title>New Insights into the Diversity of the Genus Faecalibacterium.</title>
        <authorList>
            <person name="Benevides L."/>
            <person name="Burman S."/>
            <person name="Martin R."/>
            <person name="Robert V."/>
            <person name="Thomas M."/>
            <person name="Miquel S."/>
            <person name="Chain F."/>
            <person name="Sokol H."/>
            <person name="Bermudez-Humaran L.G."/>
            <person name="Morrison M."/>
            <person name="Langella P."/>
            <person name="Azevedo V.A."/>
            <person name="Chatel J.M."/>
            <person name="Soares S."/>
        </authorList>
    </citation>
    <scope>NUCLEOTIDE SEQUENCE [LARGE SCALE GENOMIC DNA]</scope>
    <source>
        <strain evidence="4 6">CNCM I 4546</strain>
    </source>
</reference>
<dbReference type="InterPro" id="IPR023365">
    <property type="entry name" value="Sortase_dom-sf"/>
</dbReference>
<evidence type="ECO:0000313" key="6">
    <source>
        <dbReference type="Proteomes" id="UP000219901"/>
    </source>
</evidence>
<dbReference type="EMBL" id="NMTV01000065">
    <property type="protein sequence ID" value="PDX71750.1"/>
    <property type="molecule type" value="Genomic_DNA"/>
</dbReference>
<sequence>MKRKIGRLCMVLGAVLILCAAGLLGYNRWDAARAEKASQEVLGELEQTMQKTITEHQQENETAAPQPVLDPTQEMTTVEVEGRDYIGVLSIPAVERELPVMAQWSYAGLKIAPGRYSGTTYGDDLVICGHNYAMHFSPIKWLAIGSSVYFTDADGLRWSYEVESVETLRPTQIEEMTTDTETDNWDLTLFTCTSGGGSRYAVRCVRKGYPVRVTDAAE</sequence>
<feature type="coiled-coil region" evidence="3">
    <location>
        <begin position="31"/>
        <end position="62"/>
    </location>
</feature>
<dbReference type="EMBL" id="PRLF01000004">
    <property type="protein sequence ID" value="RAW66144.1"/>
    <property type="molecule type" value="Genomic_DNA"/>
</dbReference>
<dbReference type="NCBIfam" id="TIGR01076">
    <property type="entry name" value="sortase_fam"/>
    <property type="match status" value="1"/>
</dbReference>
<dbReference type="RefSeq" id="WP_097783586.1">
    <property type="nucleotide sequence ID" value="NZ_JAEKBW010000001.1"/>
</dbReference>
<comment type="caution">
    <text evidence="4">The sequence shown here is derived from an EMBL/GenBank/DDBJ whole genome shotgun (WGS) entry which is preliminary data.</text>
</comment>
<feature type="active site" description="Proton donor/acceptor" evidence="2">
    <location>
        <position position="130"/>
    </location>
</feature>
<accession>A0A2A6ZXX8</accession>
<evidence type="ECO:0000313" key="5">
    <source>
        <dbReference type="EMBL" id="RAW66144.1"/>
    </source>
</evidence>
<dbReference type="Gene3D" id="2.40.260.10">
    <property type="entry name" value="Sortase"/>
    <property type="match status" value="1"/>
</dbReference>
<evidence type="ECO:0000313" key="4">
    <source>
        <dbReference type="EMBL" id="PDX71750.1"/>
    </source>
</evidence>
<evidence type="ECO:0000256" key="3">
    <source>
        <dbReference type="SAM" id="Coils"/>
    </source>
</evidence>
<evidence type="ECO:0000256" key="2">
    <source>
        <dbReference type="PIRSR" id="PIRSR605754-1"/>
    </source>
</evidence>
<keyword evidence="1" id="KW-0378">Hydrolase</keyword>
<dbReference type="GO" id="GO:0016787">
    <property type="term" value="F:hydrolase activity"/>
    <property type="evidence" value="ECO:0007669"/>
    <property type="project" value="UniProtKB-KW"/>
</dbReference>
<organism evidence="4 6">
    <name type="scientific">Faecalibacterium prausnitzii</name>
    <dbReference type="NCBI Taxonomy" id="853"/>
    <lineage>
        <taxon>Bacteria</taxon>
        <taxon>Bacillati</taxon>
        <taxon>Bacillota</taxon>
        <taxon>Clostridia</taxon>
        <taxon>Eubacteriales</taxon>
        <taxon>Oscillospiraceae</taxon>
        <taxon>Faecalibacterium</taxon>
    </lineage>
</organism>
<name>A0A2A6ZXX8_9FIRM</name>
<dbReference type="InterPro" id="IPR005754">
    <property type="entry name" value="Sortase"/>
</dbReference>
<reference evidence="4" key="2">
    <citation type="submission" date="2017-07" db="EMBL/GenBank/DDBJ databases">
        <authorList>
            <person name="Sun Z.S."/>
            <person name="Albrecht U."/>
            <person name="Echele G."/>
            <person name="Lee C.C."/>
        </authorList>
    </citation>
    <scope>NUCLEOTIDE SEQUENCE</scope>
    <source>
        <strain evidence="4">CNCM I 4546</strain>
    </source>
</reference>
<keyword evidence="3" id="KW-0175">Coiled coil</keyword>
<dbReference type="Proteomes" id="UP000219901">
    <property type="component" value="Unassembled WGS sequence"/>
</dbReference>
<dbReference type="Pfam" id="PF04203">
    <property type="entry name" value="Sortase"/>
    <property type="match status" value="1"/>
</dbReference>
<dbReference type="SUPFAM" id="SSF63817">
    <property type="entry name" value="Sortase"/>
    <property type="match status" value="1"/>
</dbReference>
<dbReference type="CDD" id="cd00004">
    <property type="entry name" value="Sortase"/>
    <property type="match status" value="1"/>
</dbReference>
<dbReference type="AlphaFoldDB" id="A0A2A6ZXX8"/>
<dbReference type="Proteomes" id="UP000250550">
    <property type="component" value="Unassembled WGS sequence"/>
</dbReference>
<gene>
    <name evidence="5" type="ORF">C4N21_04990</name>
    <name evidence="4" type="ORF">CGS55_11260</name>
</gene>
<evidence type="ECO:0000256" key="1">
    <source>
        <dbReference type="ARBA" id="ARBA00022801"/>
    </source>
</evidence>
<protein>
    <submittedName>
        <fullName evidence="4">Sortase</fullName>
    </submittedName>
</protein>
<evidence type="ECO:0000313" key="7">
    <source>
        <dbReference type="Proteomes" id="UP000250550"/>
    </source>
</evidence>
<reference evidence="5 7" key="3">
    <citation type="submission" date="2018-02" db="EMBL/GenBank/DDBJ databases">
        <title>Complete genome sequencing of Faecalibacterium prausnitzii strains isolated from the human gut.</title>
        <authorList>
            <person name="Fitzgerald B.C."/>
            <person name="Shkoporov A.N."/>
            <person name="Ross P.R."/>
            <person name="Hill C."/>
        </authorList>
    </citation>
    <scope>NUCLEOTIDE SEQUENCE [LARGE SCALE GENOMIC DNA]</scope>
    <source>
        <strain evidence="5 7">APC924/119</strain>
    </source>
</reference>
<proteinExistence type="predicted"/>
<feature type="active site" description="Acyl-thioester intermediate" evidence="2">
    <location>
        <position position="192"/>
    </location>
</feature>